<organism evidence="4 5">
    <name type="scientific">Leptospira kirschneri serovar Pomona</name>
    <dbReference type="NCBI Taxonomy" id="561005"/>
    <lineage>
        <taxon>Bacteria</taxon>
        <taxon>Pseudomonadati</taxon>
        <taxon>Spirochaetota</taxon>
        <taxon>Spirochaetia</taxon>
        <taxon>Leptospirales</taxon>
        <taxon>Leptospiraceae</taxon>
        <taxon>Leptospira</taxon>
    </lineage>
</organism>
<keyword evidence="1" id="KW-0677">Repeat</keyword>
<evidence type="ECO:0008006" key="6">
    <source>
        <dbReference type="Google" id="ProtNLM"/>
    </source>
</evidence>
<protein>
    <recommendedName>
        <fullName evidence="6">Ankyrin repeat protein</fullName>
    </recommendedName>
</protein>
<comment type="caution">
    <text evidence="4">The sequence shown here is derived from an EMBL/GenBank/DDBJ whole genome shotgun (WGS) entry which is preliminary data.</text>
</comment>
<name>A0A1T1E3U4_9LEPT</name>
<evidence type="ECO:0000256" key="2">
    <source>
        <dbReference type="ARBA" id="ARBA00023043"/>
    </source>
</evidence>
<dbReference type="Proteomes" id="UP000191008">
    <property type="component" value="Unassembled WGS sequence"/>
</dbReference>
<dbReference type="RefSeq" id="WP_004755919.1">
    <property type="nucleotide sequence ID" value="NZ_MVIT01000022.1"/>
</dbReference>
<keyword evidence="2 3" id="KW-0040">ANK repeat</keyword>
<evidence type="ECO:0000256" key="1">
    <source>
        <dbReference type="ARBA" id="ARBA00022737"/>
    </source>
</evidence>
<dbReference type="SMART" id="SM00248">
    <property type="entry name" value="ANK"/>
    <property type="match status" value="5"/>
</dbReference>
<dbReference type="AlphaFoldDB" id="A0A1T1E3U4"/>
<dbReference type="InterPro" id="IPR002110">
    <property type="entry name" value="Ankyrin_rpt"/>
</dbReference>
<dbReference type="PRINTS" id="PR01415">
    <property type="entry name" value="ANKYRIN"/>
</dbReference>
<accession>A0A1T1E3U4</accession>
<dbReference type="Pfam" id="PF12796">
    <property type="entry name" value="Ank_2"/>
    <property type="match status" value="1"/>
</dbReference>
<dbReference type="SUPFAM" id="SSF48403">
    <property type="entry name" value="Ankyrin repeat"/>
    <property type="match status" value="1"/>
</dbReference>
<evidence type="ECO:0000313" key="4">
    <source>
        <dbReference type="EMBL" id="OOV47754.1"/>
    </source>
</evidence>
<feature type="repeat" description="ANK" evidence="3">
    <location>
        <begin position="115"/>
        <end position="147"/>
    </location>
</feature>
<evidence type="ECO:0000256" key="3">
    <source>
        <dbReference type="PROSITE-ProRule" id="PRU00023"/>
    </source>
</evidence>
<feature type="repeat" description="ANK" evidence="3">
    <location>
        <begin position="47"/>
        <end position="79"/>
    </location>
</feature>
<gene>
    <name evidence="4" type="ORF">B1J93_00730</name>
</gene>
<evidence type="ECO:0000313" key="5">
    <source>
        <dbReference type="Proteomes" id="UP000191008"/>
    </source>
</evidence>
<dbReference type="PANTHER" id="PTHR24171">
    <property type="entry name" value="ANKYRIN REPEAT DOMAIN-CONTAINING PROTEIN 39-RELATED"/>
    <property type="match status" value="1"/>
</dbReference>
<feature type="repeat" description="ANK" evidence="3">
    <location>
        <begin position="148"/>
        <end position="180"/>
    </location>
</feature>
<reference evidence="4 5" key="1">
    <citation type="submission" date="2017-02" db="EMBL/GenBank/DDBJ databases">
        <title>Comparative genomic analysis of Brazilian Leptospira kirschneri strains of different serogroups.</title>
        <authorList>
            <person name="Moreno L.Z."/>
            <person name="Miraglia F."/>
            <person name="Kremer F.S."/>
            <person name="Eslabao M.R."/>
            <person name="Lilenbaum W."/>
            <person name="Dellagostin O.A."/>
            <person name="Moreno A.M."/>
        </authorList>
    </citation>
    <scope>NUCLEOTIDE SEQUENCE [LARGE SCALE GENOMIC DNA]</scope>
    <source>
        <strain evidence="4 5">M110/06</strain>
    </source>
</reference>
<dbReference type="PROSITE" id="PS50297">
    <property type="entry name" value="ANK_REP_REGION"/>
    <property type="match status" value="4"/>
</dbReference>
<dbReference type="EMBL" id="MVIT01000022">
    <property type="protein sequence ID" value="OOV47754.1"/>
    <property type="molecule type" value="Genomic_DNA"/>
</dbReference>
<feature type="repeat" description="ANK" evidence="3">
    <location>
        <begin position="181"/>
        <end position="213"/>
    </location>
</feature>
<dbReference type="Pfam" id="PF13857">
    <property type="entry name" value="Ank_5"/>
    <property type="match status" value="1"/>
</dbReference>
<proteinExistence type="predicted"/>
<sequence length="423" mass="48306">MESNLYNSRLLKEVEQSNPDISKIKNLLNEGANINCHSLNKGARNNWGNTPLHISVNNGNLEIVEKLINLGADVNSKNTEGDTPAFKIPWGRKEGLELLQLLHKHGANLFEKNNDQTSLLHYAALNNQTSILEFLLEQGLDPNQGNLKNETPLYWTVHYNSLKCVSILLNAGSNINWKNSEGRTVLHEAAERDYQDLIQIFLQAGADKETIDNEEKKPIDLAEKEKTKNLLSGSISSNLDSLLLSMIQKLKADQKEFFESLPKEIQESLQSSLSKIDRVNFIKSTSKIFKKLKKHWETSFPEITTILFEWGGETQTPFNGYAYARGYEQFETIGKGAFVFESEFLKFEDLENGIDFTDAFEGIDSILELCNSQEYWIVKKLYNLFLSILLNEVLTDIFSPESENFWFIFGSEHDQEPFLLYKS</sequence>
<dbReference type="PANTHER" id="PTHR24171:SF11">
    <property type="entry name" value="26S PROTEASOME NON-ATPASE REGULATORY SUBUNIT 10"/>
    <property type="match status" value="1"/>
</dbReference>
<dbReference type="PROSITE" id="PS50088">
    <property type="entry name" value="ANK_REPEAT"/>
    <property type="match status" value="4"/>
</dbReference>
<dbReference type="Gene3D" id="1.25.40.20">
    <property type="entry name" value="Ankyrin repeat-containing domain"/>
    <property type="match status" value="2"/>
</dbReference>
<dbReference type="InterPro" id="IPR036770">
    <property type="entry name" value="Ankyrin_rpt-contain_sf"/>
</dbReference>